<sequence length="484" mass="56582">MSGCIQCQISKFYKILRIVFFILLYLGLLTEAKKRKVSNETYVIERLSNLFGIDKVPVRIFNRSPPQYMLDLYNSITDSGGLLKRDSPYHADVVRSFPDRQWTQQMHFYYNISYLTTEEKILAAEFHVFKLRPKPSSSSEIIPSSHIIEVKIYQVLDPDKIYSAGGLKLLDAKRISVHTHGWLVFQVQKAVEQWVNGSSYNHGFLVTTTSMSGQHVNGSYVRFAQRREHHESKQPILVVYTDDGQLRHPNYISPNDEDYLEIKKDIERQEKKRKKQMKEAIRLLNEKDREEFENEHLNKLLGMSKRTRRSADTESKDSKKSKRKGKGRKKKNKLSKAERRERRRKIREQKRAEKRRLKNEGKLNKEKRGLDYILYDRRRRNCGKREMYVDFDEIGWSGWIISPKGYNAYHCKGECPFPLGQSQKPTNHATVQSIVHALKVGKDVSTPCCVPNKLYSISLLYFDDDENVILKQYDDMVAASCGCH</sequence>
<evidence type="ECO:0000256" key="6">
    <source>
        <dbReference type="ARBA" id="ARBA00023157"/>
    </source>
</evidence>
<dbReference type="GO" id="GO:0008083">
    <property type="term" value="F:growth factor activity"/>
    <property type="evidence" value="ECO:0007669"/>
    <property type="project" value="UniProtKB-KW"/>
</dbReference>
<feature type="region of interest" description="Disordered" evidence="10">
    <location>
        <begin position="297"/>
        <end position="361"/>
    </location>
</feature>
<dbReference type="InterPro" id="IPR029034">
    <property type="entry name" value="Cystine-knot_cytokine"/>
</dbReference>
<comment type="caution">
    <text evidence="13">The sequence shown here is derived from an EMBL/GenBank/DDBJ whole genome shotgun (WGS) entry which is preliminary data.</text>
</comment>
<dbReference type="Gene3D" id="2.10.90.10">
    <property type="entry name" value="Cystine-knot cytokines"/>
    <property type="match status" value="1"/>
</dbReference>
<feature type="compositionally biased region" description="Basic and acidic residues" evidence="10">
    <location>
        <begin position="309"/>
        <end position="318"/>
    </location>
</feature>
<dbReference type="InterPro" id="IPR015615">
    <property type="entry name" value="TGF-beta-rel"/>
</dbReference>
<evidence type="ECO:0000256" key="9">
    <source>
        <dbReference type="SAM" id="Coils"/>
    </source>
</evidence>
<keyword evidence="11" id="KW-0472">Membrane</keyword>
<evidence type="ECO:0000256" key="1">
    <source>
        <dbReference type="ARBA" id="ARBA00004613"/>
    </source>
</evidence>
<dbReference type="InterPro" id="IPR001839">
    <property type="entry name" value="TGF-b_C"/>
</dbReference>
<keyword evidence="6" id="KW-1015">Disulfide bond</keyword>
<keyword evidence="4" id="KW-0732">Signal</keyword>
<dbReference type="PANTHER" id="PTHR11848:SF308">
    <property type="entry name" value="BMP-LIKE PROTEIN UNC-129"/>
    <property type="match status" value="1"/>
</dbReference>
<evidence type="ECO:0000313" key="14">
    <source>
        <dbReference type="Proteomes" id="UP000596742"/>
    </source>
</evidence>
<dbReference type="GO" id="GO:0005125">
    <property type="term" value="F:cytokine activity"/>
    <property type="evidence" value="ECO:0007669"/>
    <property type="project" value="TreeGrafter"/>
</dbReference>
<evidence type="ECO:0000256" key="11">
    <source>
        <dbReference type="SAM" id="Phobius"/>
    </source>
</evidence>
<evidence type="ECO:0000256" key="10">
    <source>
        <dbReference type="SAM" id="MobiDB-lite"/>
    </source>
</evidence>
<dbReference type="SMART" id="SM00204">
    <property type="entry name" value="TGFB"/>
    <property type="match status" value="1"/>
</dbReference>
<proteinExistence type="inferred from homology"/>
<dbReference type="EMBL" id="UYJE01002404">
    <property type="protein sequence ID" value="VDI10423.1"/>
    <property type="molecule type" value="Genomic_DNA"/>
</dbReference>
<feature type="compositionally biased region" description="Basic residues" evidence="10">
    <location>
        <begin position="341"/>
        <end position="357"/>
    </location>
</feature>
<protein>
    <recommendedName>
        <fullName evidence="12">TGF-beta family profile domain-containing protein</fullName>
    </recommendedName>
</protein>
<keyword evidence="5 8" id="KW-0339">Growth factor</keyword>
<reference evidence="13" key="1">
    <citation type="submission" date="2018-11" db="EMBL/GenBank/DDBJ databases">
        <authorList>
            <person name="Alioto T."/>
            <person name="Alioto T."/>
        </authorList>
    </citation>
    <scope>NUCLEOTIDE SEQUENCE</scope>
</reference>
<evidence type="ECO:0000256" key="8">
    <source>
        <dbReference type="RuleBase" id="RU000354"/>
    </source>
</evidence>
<organism evidence="13 14">
    <name type="scientific">Mytilus galloprovincialis</name>
    <name type="common">Mediterranean mussel</name>
    <dbReference type="NCBI Taxonomy" id="29158"/>
    <lineage>
        <taxon>Eukaryota</taxon>
        <taxon>Metazoa</taxon>
        <taxon>Spiralia</taxon>
        <taxon>Lophotrochozoa</taxon>
        <taxon>Mollusca</taxon>
        <taxon>Bivalvia</taxon>
        <taxon>Autobranchia</taxon>
        <taxon>Pteriomorphia</taxon>
        <taxon>Mytilida</taxon>
        <taxon>Mytiloidea</taxon>
        <taxon>Mytilidae</taxon>
        <taxon>Mytilinae</taxon>
        <taxon>Mytilus</taxon>
    </lineage>
</organism>
<dbReference type="PROSITE" id="PS51362">
    <property type="entry name" value="TGF_BETA_2"/>
    <property type="match status" value="1"/>
</dbReference>
<keyword evidence="11" id="KW-0812">Transmembrane</keyword>
<feature type="coiled-coil region" evidence="9">
    <location>
        <begin position="259"/>
        <end position="287"/>
    </location>
</feature>
<dbReference type="Proteomes" id="UP000596742">
    <property type="component" value="Unassembled WGS sequence"/>
</dbReference>
<accession>A0A8B6CUH5</accession>
<gene>
    <name evidence="13" type="ORF">MGAL_10B062712</name>
</gene>
<feature type="compositionally biased region" description="Basic residues" evidence="10">
    <location>
        <begin position="319"/>
        <end position="334"/>
    </location>
</feature>
<keyword evidence="3" id="KW-0964">Secreted</keyword>
<evidence type="ECO:0000259" key="12">
    <source>
        <dbReference type="PROSITE" id="PS51362"/>
    </source>
</evidence>
<dbReference type="PANTHER" id="PTHR11848">
    <property type="entry name" value="TGF-BETA FAMILY"/>
    <property type="match status" value="1"/>
</dbReference>
<keyword evidence="7" id="KW-0325">Glycoprotein</keyword>
<evidence type="ECO:0000256" key="3">
    <source>
        <dbReference type="ARBA" id="ARBA00022525"/>
    </source>
</evidence>
<dbReference type="InterPro" id="IPR017948">
    <property type="entry name" value="TGFb_CS"/>
</dbReference>
<dbReference type="CDD" id="cd13765">
    <property type="entry name" value="TGF_beta_ADMP"/>
    <property type="match status" value="1"/>
</dbReference>
<feature type="transmembrane region" description="Helical" evidence="11">
    <location>
        <begin position="12"/>
        <end position="29"/>
    </location>
</feature>
<dbReference type="Pfam" id="PF00688">
    <property type="entry name" value="TGFb_propeptide"/>
    <property type="match status" value="1"/>
</dbReference>
<evidence type="ECO:0000256" key="5">
    <source>
        <dbReference type="ARBA" id="ARBA00023030"/>
    </source>
</evidence>
<dbReference type="Gene3D" id="2.60.120.970">
    <property type="match status" value="1"/>
</dbReference>
<dbReference type="PROSITE" id="PS00250">
    <property type="entry name" value="TGF_BETA_1"/>
    <property type="match status" value="1"/>
</dbReference>
<name>A0A8B6CUH5_MYTGA</name>
<dbReference type="Pfam" id="PF00019">
    <property type="entry name" value="TGF_beta"/>
    <property type="match status" value="1"/>
</dbReference>
<feature type="domain" description="TGF-beta family profile" evidence="12">
    <location>
        <begin position="365"/>
        <end position="484"/>
    </location>
</feature>
<dbReference type="InterPro" id="IPR001111">
    <property type="entry name" value="TGF-b_propeptide"/>
</dbReference>
<evidence type="ECO:0000256" key="2">
    <source>
        <dbReference type="ARBA" id="ARBA00006656"/>
    </source>
</evidence>
<dbReference type="FunFam" id="2.10.90.10:FF:000001">
    <property type="entry name" value="Bone morphogenetic protein 4"/>
    <property type="match status" value="1"/>
</dbReference>
<evidence type="ECO:0000256" key="4">
    <source>
        <dbReference type="ARBA" id="ARBA00022729"/>
    </source>
</evidence>
<evidence type="ECO:0000313" key="13">
    <source>
        <dbReference type="EMBL" id="VDI10423.1"/>
    </source>
</evidence>
<dbReference type="AlphaFoldDB" id="A0A8B6CUH5"/>
<dbReference type="FunFam" id="2.60.120.970:FF:000023">
    <property type="entry name" value="Anti-dorsalizing morphogenetic protein 1"/>
    <property type="match status" value="1"/>
</dbReference>
<dbReference type="SUPFAM" id="SSF57501">
    <property type="entry name" value="Cystine-knot cytokines"/>
    <property type="match status" value="1"/>
</dbReference>
<comment type="subcellular location">
    <subcellularLocation>
        <location evidence="1">Secreted</location>
    </subcellularLocation>
</comment>
<keyword evidence="14" id="KW-1185">Reference proteome</keyword>
<dbReference type="OrthoDB" id="5987191at2759"/>
<keyword evidence="11" id="KW-1133">Transmembrane helix</keyword>
<evidence type="ECO:0000256" key="7">
    <source>
        <dbReference type="ARBA" id="ARBA00023180"/>
    </source>
</evidence>
<keyword evidence="9" id="KW-0175">Coiled coil</keyword>
<dbReference type="GO" id="GO:0005615">
    <property type="term" value="C:extracellular space"/>
    <property type="evidence" value="ECO:0007669"/>
    <property type="project" value="TreeGrafter"/>
</dbReference>
<comment type="similarity">
    <text evidence="2 8">Belongs to the TGF-beta family.</text>
</comment>